<accession>A0A6A6ZPV8</accession>
<protein>
    <recommendedName>
        <fullName evidence="7">Rhodopsin domain-containing protein</fullName>
    </recommendedName>
</protein>
<feature type="transmembrane region" description="Helical" evidence="6">
    <location>
        <begin position="43"/>
        <end position="64"/>
    </location>
</feature>
<evidence type="ECO:0000313" key="8">
    <source>
        <dbReference type="EMBL" id="KAF2823130.1"/>
    </source>
</evidence>
<organism evidence="8 9">
    <name type="scientific">Ophiobolus disseminans</name>
    <dbReference type="NCBI Taxonomy" id="1469910"/>
    <lineage>
        <taxon>Eukaryota</taxon>
        <taxon>Fungi</taxon>
        <taxon>Dikarya</taxon>
        <taxon>Ascomycota</taxon>
        <taxon>Pezizomycotina</taxon>
        <taxon>Dothideomycetes</taxon>
        <taxon>Pleosporomycetidae</taxon>
        <taxon>Pleosporales</taxon>
        <taxon>Pleosporineae</taxon>
        <taxon>Phaeosphaeriaceae</taxon>
        <taxon>Ophiobolus</taxon>
    </lineage>
</organism>
<dbReference type="Proteomes" id="UP000799424">
    <property type="component" value="Unassembled WGS sequence"/>
</dbReference>
<feature type="transmembrane region" description="Helical" evidence="6">
    <location>
        <begin position="84"/>
        <end position="108"/>
    </location>
</feature>
<reference evidence="8" key="1">
    <citation type="journal article" date="2020" name="Stud. Mycol.">
        <title>101 Dothideomycetes genomes: a test case for predicting lifestyles and emergence of pathogens.</title>
        <authorList>
            <person name="Haridas S."/>
            <person name="Albert R."/>
            <person name="Binder M."/>
            <person name="Bloem J."/>
            <person name="Labutti K."/>
            <person name="Salamov A."/>
            <person name="Andreopoulos B."/>
            <person name="Baker S."/>
            <person name="Barry K."/>
            <person name="Bills G."/>
            <person name="Bluhm B."/>
            <person name="Cannon C."/>
            <person name="Castanera R."/>
            <person name="Culley D."/>
            <person name="Daum C."/>
            <person name="Ezra D."/>
            <person name="Gonzalez J."/>
            <person name="Henrissat B."/>
            <person name="Kuo A."/>
            <person name="Liang C."/>
            <person name="Lipzen A."/>
            <person name="Lutzoni F."/>
            <person name="Magnuson J."/>
            <person name="Mondo S."/>
            <person name="Nolan M."/>
            <person name="Ohm R."/>
            <person name="Pangilinan J."/>
            <person name="Park H.-J."/>
            <person name="Ramirez L."/>
            <person name="Alfaro M."/>
            <person name="Sun H."/>
            <person name="Tritt A."/>
            <person name="Yoshinaga Y."/>
            <person name="Zwiers L.-H."/>
            <person name="Turgeon B."/>
            <person name="Goodwin S."/>
            <person name="Spatafora J."/>
            <person name="Crous P."/>
            <person name="Grigoriev I."/>
        </authorList>
    </citation>
    <scope>NUCLEOTIDE SEQUENCE</scope>
    <source>
        <strain evidence="8">CBS 113818</strain>
    </source>
</reference>
<sequence length="362" mass="40588">MYPATLLPTGIRVTMVLEVLTFAFVAIRIYANWLNRAVLVEDWCAYTAWASFIVAGILTCLAMVPMELNKVETSKEVMFENARIYNMMSLMYAISGGFSKASVIFLQFKRYFSGTKQSAVYHVIIWSLVVNGLAYFFLAFFNIFLCTSPKKIWDNRVSGKCLDVNRLEIAAGTINALSDIEALLIPAWAIWKLQITTKKKLSLFGVFGVTIVAFFVDAFGIYLRVRNAGNPGWVEEVAYRSAQSSLTFLGELSMVIIVSCCPHILPAWRLSRKKKMKTTLAPTTIDTAPTTSTTRPSSLSSSRARLWIPSLLKNNASWKSSQPPSTVTLHNEVELDNYPASETELDFFEMSTSPMIYVRTDS</sequence>
<dbReference type="EMBL" id="MU006233">
    <property type="protein sequence ID" value="KAF2823130.1"/>
    <property type="molecule type" value="Genomic_DNA"/>
</dbReference>
<evidence type="ECO:0000256" key="1">
    <source>
        <dbReference type="ARBA" id="ARBA00004141"/>
    </source>
</evidence>
<feature type="transmembrane region" description="Helical" evidence="6">
    <location>
        <begin position="245"/>
        <end position="268"/>
    </location>
</feature>
<keyword evidence="4 6" id="KW-0472">Membrane</keyword>
<dbReference type="OrthoDB" id="5342292at2759"/>
<dbReference type="PANTHER" id="PTHR33048">
    <property type="entry name" value="PTH11-LIKE INTEGRAL MEMBRANE PROTEIN (AFU_ORTHOLOGUE AFUA_5G11245)"/>
    <property type="match status" value="1"/>
</dbReference>
<evidence type="ECO:0000256" key="5">
    <source>
        <dbReference type="ARBA" id="ARBA00038359"/>
    </source>
</evidence>
<evidence type="ECO:0000256" key="2">
    <source>
        <dbReference type="ARBA" id="ARBA00022692"/>
    </source>
</evidence>
<dbReference type="InterPro" id="IPR049326">
    <property type="entry name" value="Rhodopsin_dom_fungi"/>
</dbReference>
<gene>
    <name evidence="8" type="ORF">CC86DRAFT_299774</name>
</gene>
<comment type="similarity">
    <text evidence="5">Belongs to the SAT4 family.</text>
</comment>
<evidence type="ECO:0000256" key="3">
    <source>
        <dbReference type="ARBA" id="ARBA00022989"/>
    </source>
</evidence>
<feature type="transmembrane region" description="Helical" evidence="6">
    <location>
        <begin position="120"/>
        <end position="145"/>
    </location>
</feature>
<keyword evidence="2 6" id="KW-0812">Transmembrane</keyword>
<feature type="transmembrane region" description="Helical" evidence="6">
    <location>
        <begin position="12"/>
        <end position="31"/>
    </location>
</feature>
<evidence type="ECO:0000256" key="6">
    <source>
        <dbReference type="SAM" id="Phobius"/>
    </source>
</evidence>
<evidence type="ECO:0000259" key="7">
    <source>
        <dbReference type="Pfam" id="PF20684"/>
    </source>
</evidence>
<proteinExistence type="inferred from homology"/>
<evidence type="ECO:0000256" key="4">
    <source>
        <dbReference type="ARBA" id="ARBA00023136"/>
    </source>
</evidence>
<dbReference type="GO" id="GO:0016020">
    <property type="term" value="C:membrane"/>
    <property type="evidence" value="ECO:0007669"/>
    <property type="project" value="UniProtKB-SubCell"/>
</dbReference>
<dbReference type="PANTHER" id="PTHR33048:SF129">
    <property type="entry name" value="INTEGRAL MEMBRANE PROTEIN-RELATED"/>
    <property type="match status" value="1"/>
</dbReference>
<feature type="transmembrane region" description="Helical" evidence="6">
    <location>
        <begin position="203"/>
        <end position="225"/>
    </location>
</feature>
<dbReference type="Pfam" id="PF20684">
    <property type="entry name" value="Fung_rhodopsin"/>
    <property type="match status" value="1"/>
</dbReference>
<keyword evidence="3 6" id="KW-1133">Transmembrane helix</keyword>
<dbReference type="InterPro" id="IPR052337">
    <property type="entry name" value="SAT4-like"/>
</dbReference>
<keyword evidence="9" id="KW-1185">Reference proteome</keyword>
<name>A0A6A6ZPV8_9PLEO</name>
<feature type="domain" description="Rhodopsin" evidence="7">
    <location>
        <begin position="27"/>
        <end position="267"/>
    </location>
</feature>
<evidence type="ECO:0000313" key="9">
    <source>
        <dbReference type="Proteomes" id="UP000799424"/>
    </source>
</evidence>
<dbReference type="AlphaFoldDB" id="A0A6A6ZPV8"/>
<comment type="subcellular location">
    <subcellularLocation>
        <location evidence="1">Membrane</location>
        <topology evidence="1">Multi-pass membrane protein</topology>
    </subcellularLocation>
</comment>